<dbReference type="GO" id="GO:0015658">
    <property type="term" value="F:branched-chain amino acid transmembrane transporter activity"/>
    <property type="evidence" value="ECO:0007669"/>
    <property type="project" value="InterPro"/>
</dbReference>
<evidence type="ECO:0000313" key="8">
    <source>
        <dbReference type="EMBL" id="VFJ66606.1"/>
    </source>
</evidence>
<feature type="transmembrane region" description="Helical" evidence="6">
    <location>
        <begin position="118"/>
        <end position="144"/>
    </location>
</feature>
<keyword evidence="2" id="KW-1003">Cell membrane</keyword>
<feature type="transmembrane region" description="Helical" evidence="6">
    <location>
        <begin position="26"/>
        <end position="48"/>
    </location>
</feature>
<dbReference type="CDD" id="cd06581">
    <property type="entry name" value="TM_PBP1_LivM_like"/>
    <property type="match status" value="1"/>
</dbReference>
<gene>
    <name evidence="7" type="ORF">BECKDK2373B_GA0170837_11016</name>
    <name evidence="8" type="ORF">BECKDK2373C_GA0170839_11517</name>
</gene>
<dbReference type="InterPro" id="IPR001851">
    <property type="entry name" value="ABC_transp_permease"/>
</dbReference>
<dbReference type="Pfam" id="PF02653">
    <property type="entry name" value="BPD_transp_2"/>
    <property type="match status" value="1"/>
</dbReference>
<feature type="transmembrane region" description="Helical" evidence="6">
    <location>
        <begin position="315"/>
        <end position="333"/>
    </location>
</feature>
<keyword evidence="3 6" id="KW-0812">Transmembrane</keyword>
<dbReference type="EMBL" id="CAADEY010000151">
    <property type="protein sequence ID" value="VFJ66606.1"/>
    <property type="molecule type" value="Genomic_DNA"/>
</dbReference>
<evidence type="ECO:0000256" key="3">
    <source>
        <dbReference type="ARBA" id="ARBA00022692"/>
    </source>
</evidence>
<feature type="transmembrane region" description="Helical" evidence="6">
    <location>
        <begin position="151"/>
        <end position="171"/>
    </location>
</feature>
<dbReference type="PANTHER" id="PTHR30482:SF10">
    <property type="entry name" value="HIGH-AFFINITY BRANCHED-CHAIN AMINO ACID TRANSPORT PROTEIN BRAE"/>
    <property type="match status" value="1"/>
</dbReference>
<accession>A0A450THC4</accession>
<feature type="transmembrane region" description="Helical" evidence="6">
    <location>
        <begin position="281"/>
        <end position="303"/>
    </location>
</feature>
<feature type="transmembrane region" description="Helical" evidence="6">
    <location>
        <begin position="54"/>
        <end position="73"/>
    </location>
</feature>
<organism evidence="8">
    <name type="scientific">Candidatus Kentrum sp. DK</name>
    <dbReference type="NCBI Taxonomy" id="2126562"/>
    <lineage>
        <taxon>Bacteria</taxon>
        <taxon>Pseudomonadati</taxon>
        <taxon>Pseudomonadota</taxon>
        <taxon>Gammaproteobacteria</taxon>
        <taxon>Candidatus Kentrum</taxon>
    </lineage>
</organism>
<keyword evidence="5 6" id="KW-0472">Membrane</keyword>
<evidence type="ECO:0000256" key="5">
    <source>
        <dbReference type="ARBA" id="ARBA00023136"/>
    </source>
</evidence>
<evidence type="ECO:0000256" key="1">
    <source>
        <dbReference type="ARBA" id="ARBA00004429"/>
    </source>
</evidence>
<evidence type="ECO:0000313" key="7">
    <source>
        <dbReference type="EMBL" id="VFJ61437.1"/>
    </source>
</evidence>
<feature type="transmembrane region" description="Helical" evidence="6">
    <location>
        <begin position="85"/>
        <end position="106"/>
    </location>
</feature>
<dbReference type="AlphaFoldDB" id="A0A450THC4"/>
<proteinExistence type="predicted"/>
<evidence type="ECO:0000256" key="6">
    <source>
        <dbReference type="SAM" id="Phobius"/>
    </source>
</evidence>
<protein>
    <submittedName>
        <fullName evidence="8">Amino acid/amide ABC transporter membrane protein 2, HAAT family</fullName>
    </submittedName>
</protein>
<feature type="transmembrane region" description="Helical" evidence="6">
    <location>
        <begin position="242"/>
        <end position="261"/>
    </location>
</feature>
<evidence type="ECO:0000256" key="4">
    <source>
        <dbReference type="ARBA" id="ARBA00022989"/>
    </source>
</evidence>
<evidence type="ECO:0000256" key="2">
    <source>
        <dbReference type="ARBA" id="ARBA00022475"/>
    </source>
</evidence>
<dbReference type="EMBL" id="CAADEX010000101">
    <property type="protein sequence ID" value="VFJ61437.1"/>
    <property type="molecule type" value="Genomic_DNA"/>
</dbReference>
<dbReference type="GO" id="GO:0005886">
    <property type="term" value="C:plasma membrane"/>
    <property type="evidence" value="ECO:0007669"/>
    <property type="project" value="UniProtKB-SubCell"/>
</dbReference>
<dbReference type="InterPro" id="IPR043428">
    <property type="entry name" value="LivM-like"/>
</dbReference>
<keyword evidence="4 6" id="KW-1133">Transmembrane helix</keyword>
<name>A0A450THC4_9GAMM</name>
<dbReference type="PANTHER" id="PTHR30482">
    <property type="entry name" value="HIGH-AFFINITY BRANCHED-CHAIN AMINO ACID TRANSPORT SYSTEM PERMEASE"/>
    <property type="match status" value="1"/>
</dbReference>
<comment type="subcellular location">
    <subcellularLocation>
        <location evidence="1">Cell inner membrane</location>
        <topology evidence="1">Multi-pass membrane protein</topology>
    </subcellularLocation>
</comment>
<feature type="transmembrane region" description="Helical" evidence="6">
    <location>
        <begin position="191"/>
        <end position="211"/>
    </location>
</feature>
<sequence length="363" mass="38692">MSVNGTNKHNQTAVSRFRLPGMNIPVGPWFGGAAIFCAVLVALLAPLVTNDYTLTFLLQLFMMLALAQSWNIISGMTGYVSFGHTAFFGIGAYTGALILMAGLPMIGCFTPENLPWFIAALSGFAILCGAAMGFLVAFPLGILALRLRGPYFAIAMLGVNEIGRMVATLWVDVTEGGDGIPLPPSVLPDLSMTYYAMFFLGAAATGTMAWLHHSRFGLELKTIREDEGAAEMVGVNTVRDKVLAFLLSATIPGAAGVLYVMHTSFIDPSSAFTPILNLQMIVIVLLGGSGTVWGPVLGAVIIMGFREVMWAEFPAAHLALLGILVILIVFYMPRGILGLVNRRGAISTNDIPTNCSQTREPAP</sequence>
<reference evidence="8" key="1">
    <citation type="submission" date="2019-02" db="EMBL/GenBank/DDBJ databases">
        <authorList>
            <person name="Gruber-Vodicka R. H."/>
            <person name="Seah K. B. B."/>
        </authorList>
    </citation>
    <scope>NUCLEOTIDE SEQUENCE</scope>
    <source>
        <strain evidence="8">BECK_DK161</strain>
        <strain evidence="7">BECK_DK47</strain>
    </source>
</reference>